<comment type="caution">
    <text evidence="1">The sequence shown here is derived from an EMBL/GenBank/DDBJ whole genome shotgun (WGS) entry which is preliminary data.</text>
</comment>
<gene>
    <name evidence="1" type="ORF">BLNAU_19768</name>
</gene>
<reference evidence="1 2" key="1">
    <citation type="journal article" date="2022" name="bioRxiv">
        <title>Genomics of Preaxostyla Flagellates Illuminates Evolutionary Transitions and the Path Towards Mitochondrial Loss.</title>
        <authorList>
            <person name="Novak L.V.F."/>
            <person name="Treitli S.C."/>
            <person name="Pyrih J."/>
            <person name="Halakuc P."/>
            <person name="Pipaliya S.V."/>
            <person name="Vacek V."/>
            <person name="Brzon O."/>
            <person name="Soukal P."/>
            <person name="Eme L."/>
            <person name="Dacks J.B."/>
            <person name="Karnkowska A."/>
            <person name="Elias M."/>
            <person name="Hampl V."/>
        </authorList>
    </citation>
    <scope>NUCLEOTIDE SEQUENCE [LARGE SCALE GENOMIC DNA]</scope>
    <source>
        <strain evidence="1">NAU3</strain>
        <tissue evidence="1">Gut</tissue>
    </source>
</reference>
<proteinExistence type="predicted"/>
<sequence length="104" mass="11573">MESLQCLTAWTEQDETGSLDFRFTIRDAFLVCTSAPTAGRGTRGIPIELQRPLFTPLAYRGDTLPFPSSQNNSTFPVCASGGICEVVTWGREYRLSEIDVVDFF</sequence>
<protein>
    <submittedName>
        <fullName evidence="1">Uncharacterized protein</fullName>
    </submittedName>
</protein>
<accession>A0ABQ9X4T2</accession>
<name>A0ABQ9X4T2_9EUKA</name>
<organism evidence="1 2">
    <name type="scientific">Blattamonas nauphoetae</name>
    <dbReference type="NCBI Taxonomy" id="2049346"/>
    <lineage>
        <taxon>Eukaryota</taxon>
        <taxon>Metamonada</taxon>
        <taxon>Preaxostyla</taxon>
        <taxon>Oxymonadida</taxon>
        <taxon>Blattamonas</taxon>
    </lineage>
</organism>
<dbReference type="Proteomes" id="UP001281761">
    <property type="component" value="Unassembled WGS sequence"/>
</dbReference>
<evidence type="ECO:0000313" key="1">
    <source>
        <dbReference type="EMBL" id="KAK2945325.1"/>
    </source>
</evidence>
<evidence type="ECO:0000313" key="2">
    <source>
        <dbReference type="Proteomes" id="UP001281761"/>
    </source>
</evidence>
<keyword evidence="2" id="KW-1185">Reference proteome</keyword>
<dbReference type="EMBL" id="JARBJD010000265">
    <property type="protein sequence ID" value="KAK2945325.1"/>
    <property type="molecule type" value="Genomic_DNA"/>
</dbReference>